<evidence type="ECO:0000313" key="10">
    <source>
        <dbReference type="Proteomes" id="UP001595685"/>
    </source>
</evidence>
<feature type="domain" description="RNA polymerase sigma-70 region 2" evidence="7">
    <location>
        <begin position="42"/>
        <end position="110"/>
    </location>
</feature>
<gene>
    <name evidence="9" type="primary">sigK</name>
    <name evidence="9" type="ORF">ACFOLH_09900</name>
</gene>
<feature type="domain" description="RNA polymerase sigma-70 region 4" evidence="8">
    <location>
        <begin position="145"/>
        <end position="193"/>
    </location>
</feature>
<dbReference type="PANTHER" id="PTHR43133">
    <property type="entry name" value="RNA POLYMERASE ECF-TYPE SIGMA FACTO"/>
    <property type="match status" value="1"/>
</dbReference>
<keyword evidence="4" id="KW-0238">DNA-binding</keyword>
<dbReference type="InterPro" id="IPR014284">
    <property type="entry name" value="RNA_pol_sigma-70_dom"/>
</dbReference>
<dbReference type="EMBL" id="JBHRWW010000005">
    <property type="protein sequence ID" value="MFC3688653.1"/>
    <property type="molecule type" value="Genomic_DNA"/>
</dbReference>
<organism evidence="9 10">
    <name type="scientific">Aquipuribacter hungaricus</name>
    <dbReference type="NCBI Taxonomy" id="545624"/>
    <lineage>
        <taxon>Bacteria</taxon>
        <taxon>Bacillati</taxon>
        <taxon>Actinomycetota</taxon>
        <taxon>Actinomycetes</taxon>
        <taxon>Micrococcales</taxon>
        <taxon>Intrasporangiaceae</taxon>
        <taxon>Aquipuribacter</taxon>
    </lineage>
</organism>
<evidence type="ECO:0000256" key="5">
    <source>
        <dbReference type="ARBA" id="ARBA00023163"/>
    </source>
</evidence>
<dbReference type="Pfam" id="PF04542">
    <property type="entry name" value="Sigma70_r2"/>
    <property type="match status" value="1"/>
</dbReference>
<evidence type="ECO:0000259" key="8">
    <source>
        <dbReference type="Pfam" id="PF04545"/>
    </source>
</evidence>
<dbReference type="InterPro" id="IPR013325">
    <property type="entry name" value="RNA_pol_sigma_r2"/>
</dbReference>
<reference evidence="10" key="1">
    <citation type="journal article" date="2019" name="Int. J. Syst. Evol. Microbiol.">
        <title>The Global Catalogue of Microorganisms (GCM) 10K type strain sequencing project: providing services to taxonomists for standard genome sequencing and annotation.</title>
        <authorList>
            <consortium name="The Broad Institute Genomics Platform"/>
            <consortium name="The Broad Institute Genome Sequencing Center for Infectious Disease"/>
            <person name="Wu L."/>
            <person name="Ma J."/>
        </authorList>
    </citation>
    <scope>NUCLEOTIDE SEQUENCE [LARGE SCALE GENOMIC DNA]</scope>
    <source>
        <strain evidence="10">NCAIM B.02333</strain>
    </source>
</reference>
<accession>A0ABV7WFN7</accession>
<dbReference type="Proteomes" id="UP001595685">
    <property type="component" value="Unassembled WGS sequence"/>
</dbReference>
<dbReference type="Gene3D" id="1.10.10.10">
    <property type="entry name" value="Winged helix-like DNA-binding domain superfamily/Winged helix DNA-binding domain"/>
    <property type="match status" value="1"/>
</dbReference>
<evidence type="ECO:0000256" key="3">
    <source>
        <dbReference type="ARBA" id="ARBA00023082"/>
    </source>
</evidence>
<evidence type="ECO:0000256" key="6">
    <source>
        <dbReference type="SAM" id="MobiDB-lite"/>
    </source>
</evidence>
<dbReference type="NCBIfam" id="TIGR02937">
    <property type="entry name" value="sigma70-ECF"/>
    <property type="match status" value="1"/>
</dbReference>
<dbReference type="RefSeq" id="WP_340295558.1">
    <property type="nucleotide sequence ID" value="NZ_JBBEOI010000259.1"/>
</dbReference>
<evidence type="ECO:0000256" key="2">
    <source>
        <dbReference type="ARBA" id="ARBA00023015"/>
    </source>
</evidence>
<keyword evidence="10" id="KW-1185">Reference proteome</keyword>
<dbReference type="InterPro" id="IPR013324">
    <property type="entry name" value="RNA_pol_sigma_r3/r4-like"/>
</dbReference>
<evidence type="ECO:0000259" key="7">
    <source>
        <dbReference type="Pfam" id="PF04542"/>
    </source>
</evidence>
<dbReference type="PANTHER" id="PTHR43133:SF66">
    <property type="entry name" value="ECF RNA POLYMERASE SIGMA FACTOR SIGK"/>
    <property type="match status" value="1"/>
</dbReference>
<feature type="region of interest" description="Disordered" evidence="6">
    <location>
        <begin position="1"/>
        <end position="20"/>
    </location>
</feature>
<proteinExistence type="inferred from homology"/>
<dbReference type="CDD" id="cd06171">
    <property type="entry name" value="Sigma70_r4"/>
    <property type="match status" value="1"/>
</dbReference>
<dbReference type="SUPFAM" id="SSF88659">
    <property type="entry name" value="Sigma3 and sigma4 domains of RNA polymerase sigma factors"/>
    <property type="match status" value="1"/>
</dbReference>
<comment type="caution">
    <text evidence="9">The sequence shown here is derived from an EMBL/GenBank/DDBJ whole genome shotgun (WGS) entry which is preliminary data.</text>
</comment>
<keyword evidence="5" id="KW-0804">Transcription</keyword>
<evidence type="ECO:0000256" key="4">
    <source>
        <dbReference type="ARBA" id="ARBA00023125"/>
    </source>
</evidence>
<dbReference type="InterPro" id="IPR007627">
    <property type="entry name" value="RNA_pol_sigma70_r2"/>
</dbReference>
<dbReference type="InterPro" id="IPR039425">
    <property type="entry name" value="RNA_pol_sigma-70-like"/>
</dbReference>
<sequence length="221" mass="24241">MQLAPEPGGTPARASGDPQEQELLRVLVARTARGDDQAFEQLYDLLSSTVYGVCRRVLRDPAESEEVAQEVLLELWRNASRYDPSRAGVRSWAVMVAHSRAVDRVRSSERRKAREEATALPEPPAVDEVSEAAVSAFEVRRVRKAMAELSDVQRESVRLAFYGGHTHREVAALLGIPLGTVKTRIRDGLGRLRLLLGPDFDADLDDLPPPAVGGGRRAARG</sequence>
<keyword evidence="3" id="KW-0731">Sigma factor</keyword>
<dbReference type="Gene3D" id="1.10.1740.10">
    <property type="match status" value="1"/>
</dbReference>
<dbReference type="InterPro" id="IPR036388">
    <property type="entry name" value="WH-like_DNA-bd_sf"/>
</dbReference>
<dbReference type="Pfam" id="PF04545">
    <property type="entry name" value="Sigma70_r4"/>
    <property type="match status" value="1"/>
</dbReference>
<dbReference type="InterPro" id="IPR007630">
    <property type="entry name" value="RNA_pol_sigma70_r4"/>
</dbReference>
<name>A0ABV7WFN7_9MICO</name>
<evidence type="ECO:0000256" key="1">
    <source>
        <dbReference type="ARBA" id="ARBA00010641"/>
    </source>
</evidence>
<dbReference type="NCBIfam" id="NF007228">
    <property type="entry name" value="PRK09646.1"/>
    <property type="match status" value="1"/>
</dbReference>
<keyword evidence="2" id="KW-0805">Transcription regulation</keyword>
<evidence type="ECO:0000313" key="9">
    <source>
        <dbReference type="EMBL" id="MFC3688653.1"/>
    </source>
</evidence>
<protein>
    <submittedName>
        <fullName evidence="9">ECF RNA polymerase sigma factor SigK</fullName>
    </submittedName>
</protein>
<comment type="similarity">
    <text evidence="1">Belongs to the sigma-70 factor family. ECF subfamily.</text>
</comment>
<dbReference type="SUPFAM" id="SSF88946">
    <property type="entry name" value="Sigma2 domain of RNA polymerase sigma factors"/>
    <property type="match status" value="1"/>
</dbReference>